<reference evidence="3 4" key="1">
    <citation type="submission" date="2018-05" db="EMBL/GenBank/DDBJ databases">
        <title>Genomic Encyclopedia of Type Strains, Phase IV (KMG-IV): sequencing the most valuable type-strain genomes for metagenomic binning, comparative biology and taxonomic classification.</title>
        <authorList>
            <person name="Goeker M."/>
        </authorList>
    </citation>
    <scope>NUCLEOTIDE SEQUENCE [LARGE SCALE GENOMIC DNA]</scope>
    <source>
        <strain evidence="3 4">DSM 6462</strain>
    </source>
</reference>
<evidence type="ECO:0000313" key="3">
    <source>
        <dbReference type="EMBL" id="PXW55276.1"/>
    </source>
</evidence>
<accession>A0A2V3U045</accession>
<dbReference type="InterPro" id="IPR050272">
    <property type="entry name" value="Isochorismatase-like_hydrls"/>
</dbReference>
<dbReference type="AlphaFoldDB" id="A0A2V3U045"/>
<organism evidence="3 4">
    <name type="scientific">Chelatococcus asaccharovorans</name>
    <dbReference type="NCBI Taxonomy" id="28210"/>
    <lineage>
        <taxon>Bacteria</taxon>
        <taxon>Pseudomonadati</taxon>
        <taxon>Pseudomonadota</taxon>
        <taxon>Alphaproteobacteria</taxon>
        <taxon>Hyphomicrobiales</taxon>
        <taxon>Chelatococcaceae</taxon>
        <taxon>Chelatococcus</taxon>
    </lineage>
</organism>
<dbReference type="PANTHER" id="PTHR43540">
    <property type="entry name" value="PEROXYUREIDOACRYLATE/UREIDOACRYLATE AMIDOHYDROLASE-RELATED"/>
    <property type="match status" value="1"/>
</dbReference>
<dbReference type="SUPFAM" id="SSF52499">
    <property type="entry name" value="Isochorismatase-like hydrolases"/>
    <property type="match status" value="1"/>
</dbReference>
<proteinExistence type="predicted"/>
<name>A0A2V3U045_9HYPH</name>
<dbReference type="Gene3D" id="3.40.50.850">
    <property type="entry name" value="Isochorismatase-like"/>
    <property type="match status" value="1"/>
</dbReference>
<protein>
    <submittedName>
        <fullName evidence="3">Nicotinamidase-related amidase</fullName>
    </submittedName>
</protein>
<dbReference type="Pfam" id="PF00857">
    <property type="entry name" value="Isochorismatase"/>
    <property type="match status" value="1"/>
</dbReference>
<dbReference type="OrthoDB" id="9807387at2"/>
<sequence>MDWRQARRSFYYQDAPDPVAPPLNPATTALLVVDVQNHFLKRPDPATLNESERKRYDAWEPFHERMRQTVIPNISSLLGEMRKRGVECIHVRIAALTRDGRDRSLSQKLPGFNNLLLPFDEHASQIVAELTPAEGEIVVTKTTESCLTGTNLRLMLNNIGIRTVICVGILTDQCLSSTVRSLSDESFHVILVEDCAAAGSHDLHERELEILNMIYCNVMSSAELVFLMDEQAAIHA</sequence>
<gene>
    <name evidence="3" type="ORF">C7450_110215</name>
</gene>
<dbReference type="EMBL" id="QJJK01000010">
    <property type="protein sequence ID" value="PXW55276.1"/>
    <property type="molecule type" value="Genomic_DNA"/>
</dbReference>
<comment type="caution">
    <text evidence="3">The sequence shown here is derived from an EMBL/GenBank/DDBJ whole genome shotgun (WGS) entry which is preliminary data.</text>
</comment>
<dbReference type="Proteomes" id="UP000248021">
    <property type="component" value="Unassembled WGS sequence"/>
</dbReference>
<evidence type="ECO:0000256" key="1">
    <source>
        <dbReference type="ARBA" id="ARBA00022801"/>
    </source>
</evidence>
<keyword evidence="4" id="KW-1185">Reference proteome</keyword>
<keyword evidence="1" id="KW-0378">Hydrolase</keyword>
<dbReference type="InterPro" id="IPR036380">
    <property type="entry name" value="Isochorismatase-like_sf"/>
</dbReference>
<dbReference type="CDD" id="cd00431">
    <property type="entry name" value="cysteine_hydrolases"/>
    <property type="match status" value="1"/>
</dbReference>
<feature type="domain" description="Isochorismatase-like" evidence="2">
    <location>
        <begin position="28"/>
        <end position="223"/>
    </location>
</feature>
<dbReference type="GO" id="GO:0016787">
    <property type="term" value="F:hydrolase activity"/>
    <property type="evidence" value="ECO:0007669"/>
    <property type="project" value="UniProtKB-KW"/>
</dbReference>
<dbReference type="InterPro" id="IPR000868">
    <property type="entry name" value="Isochorismatase-like_dom"/>
</dbReference>
<evidence type="ECO:0000259" key="2">
    <source>
        <dbReference type="Pfam" id="PF00857"/>
    </source>
</evidence>
<evidence type="ECO:0000313" key="4">
    <source>
        <dbReference type="Proteomes" id="UP000248021"/>
    </source>
</evidence>
<dbReference type="PANTHER" id="PTHR43540:SF1">
    <property type="entry name" value="ISOCHORISMATASE HYDROLASE"/>
    <property type="match status" value="1"/>
</dbReference>
<dbReference type="RefSeq" id="WP_110376865.1">
    <property type="nucleotide sequence ID" value="NZ_JAHBRY010000003.1"/>
</dbReference>